<protein>
    <submittedName>
        <fullName evidence="1">Uncharacterized protein</fullName>
    </submittedName>
</protein>
<dbReference type="Gene3D" id="1.25.10.10">
    <property type="entry name" value="Leucine-rich Repeat Variant"/>
    <property type="match status" value="1"/>
</dbReference>
<gene>
    <name evidence="1" type="ORF">M9Y10_022940</name>
</gene>
<sequence>MSRTPSAHWVPDTLRRRVPYTDKPFVEQHDPYEISLGLGHREISHLLEIIYDQQATRMDKIKALRLLNDVLPGREAEAIQLHAFDALRPLLLQQNNGLLLHTLVALNTLISTIQDAEKLSSDIPRIVEVIDPENEVPLRIAAATLLSHIAELLGPIDPFIEGDVPIKIVAAAASKYSTPPLLAELFRLLSRLTNKQKVRVPLIENKDLLKVIVKSIANPDLQMLVINLAENVAMDSGNNGKLALLDVDILDELGPLLSSPKVTVRMATISLITLLSVPKEGKERIAMERSIADTLKNISESDPDLECRRAALKCRIIVAELPFGKVIVGDIVDPSEPVRKPEGEINEEAPQE</sequence>
<dbReference type="InterPro" id="IPR016024">
    <property type="entry name" value="ARM-type_fold"/>
</dbReference>
<comment type="caution">
    <text evidence="1">The sequence shown here is derived from an EMBL/GenBank/DDBJ whole genome shotgun (WGS) entry which is preliminary data.</text>
</comment>
<dbReference type="Proteomes" id="UP001470230">
    <property type="component" value="Unassembled WGS sequence"/>
</dbReference>
<dbReference type="InterPro" id="IPR011989">
    <property type="entry name" value="ARM-like"/>
</dbReference>
<dbReference type="SUPFAM" id="SSF48371">
    <property type="entry name" value="ARM repeat"/>
    <property type="match status" value="1"/>
</dbReference>
<evidence type="ECO:0000313" key="2">
    <source>
        <dbReference type="Proteomes" id="UP001470230"/>
    </source>
</evidence>
<reference evidence="1 2" key="1">
    <citation type="submission" date="2024-04" db="EMBL/GenBank/DDBJ databases">
        <title>Tritrichomonas musculus Genome.</title>
        <authorList>
            <person name="Alves-Ferreira E."/>
            <person name="Grigg M."/>
            <person name="Lorenzi H."/>
            <person name="Galac M."/>
        </authorList>
    </citation>
    <scope>NUCLEOTIDE SEQUENCE [LARGE SCALE GENOMIC DNA]</scope>
    <source>
        <strain evidence="1 2">EAF2021</strain>
    </source>
</reference>
<evidence type="ECO:0000313" key="1">
    <source>
        <dbReference type="EMBL" id="KAK8894506.1"/>
    </source>
</evidence>
<organism evidence="1 2">
    <name type="scientific">Tritrichomonas musculus</name>
    <dbReference type="NCBI Taxonomy" id="1915356"/>
    <lineage>
        <taxon>Eukaryota</taxon>
        <taxon>Metamonada</taxon>
        <taxon>Parabasalia</taxon>
        <taxon>Tritrichomonadida</taxon>
        <taxon>Tritrichomonadidae</taxon>
        <taxon>Tritrichomonas</taxon>
    </lineage>
</organism>
<keyword evidence="2" id="KW-1185">Reference proteome</keyword>
<name>A0ABR2KU33_9EUKA</name>
<dbReference type="EMBL" id="JAPFFF010000003">
    <property type="protein sequence ID" value="KAK8894506.1"/>
    <property type="molecule type" value="Genomic_DNA"/>
</dbReference>
<accession>A0ABR2KU33</accession>
<proteinExistence type="predicted"/>